<keyword evidence="3" id="KW-0349">Heme</keyword>
<keyword evidence="6" id="KW-0408">Iron</keyword>
<sequence length="365" mass="41757">MVSITTLVVTAILAALVYNFFFKKKNYAGKTPPGPKGIPILGSLLSISFKPHIRFGEWVKLYGNIFSVKLANYNFIVISDHKIAKEANNNPALIGKPDFVLFNIFADGNYGIFASHGQVWQEQRRFMLRNLRDFGFGKSTMHSLVMEEVNDYVSWLKSQEGQSISLNRKFTLATINSLWMIMTGKRFPQNDPQMTDFLDSSNKVFTDLLKSPVVLFFPRLAQAFPKLFGWNRVLELVDQNMEFIKKPIDEHRKEFSADVPPRDFIDSYLREIEKTDDPKSSFYKKSGDHSLDVVLSDLFGAGSETTSSTLTWAIMYLCKFPEAQKKFKAELDQVVGKSKQPSLDDRKKYWGFLLVILVFLNFISS</sequence>
<keyword evidence="7" id="KW-1133">Transmembrane helix</keyword>
<evidence type="ECO:0000256" key="1">
    <source>
        <dbReference type="ARBA" id="ARBA00001971"/>
    </source>
</evidence>
<dbReference type="Proteomes" id="UP000708208">
    <property type="component" value="Unassembled WGS sequence"/>
</dbReference>
<keyword evidence="5" id="KW-0560">Oxidoreductase</keyword>
<dbReference type="EMBL" id="CAJVCH010130278">
    <property type="protein sequence ID" value="CAG7726074.1"/>
    <property type="molecule type" value="Genomic_DNA"/>
</dbReference>
<dbReference type="GO" id="GO:0005737">
    <property type="term" value="C:cytoplasm"/>
    <property type="evidence" value="ECO:0007669"/>
    <property type="project" value="TreeGrafter"/>
</dbReference>
<dbReference type="GO" id="GO:0008395">
    <property type="term" value="F:steroid hydroxylase activity"/>
    <property type="evidence" value="ECO:0007669"/>
    <property type="project" value="TreeGrafter"/>
</dbReference>
<keyword evidence="9" id="KW-1185">Reference proteome</keyword>
<evidence type="ECO:0008006" key="10">
    <source>
        <dbReference type="Google" id="ProtNLM"/>
    </source>
</evidence>
<evidence type="ECO:0000313" key="9">
    <source>
        <dbReference type="Proteomes" id="UP000708208"/>
    </source>
</evidence>
<accession>A0A8J2JVL1</accession>
<evidence type="ECO:0000313" key="8">
    <source>
        <dbReference type="EMBL" id="CAG7726074.1"/>
    </source>
</evidence>
<dbReference type="Pfam" id="PF00067">
    <property type="entry name" value="p450"/>
    <property type="match status" value="1"/>
</dbReference>
<keyword evidence="7" id="KW-0472">Membrane</keyword>
<comment type="caution">
    <text evidence="8">The sequence shown here is derived from an EMBL/GenBank/DDBJ whole genome shotgun (WGS) entry which is preliminary data.</text>
</comment>
<dbReference type="GO" id="GO:0016712">
    <property type="term" value="F:oxidoreductase activity, acting on paired donors, with incorporation or reduction of molecular oxygen, reduced flavin or flavoprotein as one donor, and incorporation of one atom of oxygen"/>
    <property type="evidence" value="ECO:0007669"/>
    <property type="project" value="TreeGrafter"/>
</dbReference>
<dbReference type="OrthoDB" id="6357557at2759"/>
<protein>
    <recommendedName>
        <fullName evidence="10">Cytochrome P450</fullName>
    </recommendedName>
</protein>
<evidence type="ECO:0000256" key="5">
    <source>
        <dbReference type="ARBA" id="ARBA00023002"/>
    </source>
</evidence>
<dbReference type="PANTHER" id="PTHR24300:SF376">
    <property type="entry name" value="CYTOCHROME P450 15A1"/>
    <property type="match status" value="1"/>
</dbReference>
<evidence type="ECO:0000256" key="6">
    <source>
        <dbReference type="ARBA" id="ARBA00023004"/>
    </source>
</evidence>
<keyword evidence="7" id="KW-0812">Transmembrane</keyword>
<reference evidence="8" key="1">
    <citation type="submission" date="2021-06" db="EMBL/GenBank/DDBJ databases">
        <authorList>
            <person name="Hodson N. C."/>
            <person name="Mongue J. A."/>
            <person name="Jaron S. K."/>
        </authorList>
    </citation>
    <scope>NUCLEOTIDE SEQUENCE</scope>
</reference>
<evidence type="ECO:0000256" key="3">
    <source>
        <dbReference type="ARBA" id="ARBA00022617"/>
    </source>
</evidence>
<feature type="transmembrane region" description="Helical" evidence="7">
    <location>
        <begin position="349"/>
        <end position="364"/>
    </location>
</feature>
<dbReference type="GO" id="GO:0006805">
    <property type="term" value="P:xenobiotic metabolic process"/>
    <property type="evidence" value="ECO:0007669"/>
    <property type="project" value="TreeGrafter"/>
</dbReference>
<evidence type="ECO:0000256" key="2">
    <source>
        <dbReference type="ARBA" id="ARBA00010617"/>
    </source>
</evidence>
<evidence type="ECO:0000256" key="4">
    <source>
        <dbReference type="ARBA" id="ARBA00022723"/>
    </source>
</evidence>
<gene>
    <name evidence="8" type="ORF">AFUS01_LOCUS15004</name>
</gene>
<dbReference type="PANTHER" id="PTHR24300">
    <property type="entry name" value="CYTOCHROME P450 508A4-RELATED"/>
    <property type="match status" value="1"/>
</dbReference>
<proteinExistence type="inferred from homology"/>
<dbReference type="GO" id="GO:0005506">
    <property type="term" value="F:iron ion binding"/>
    <property type="evidence" value="ECO:0007669"/>
    <property type="project" value="InterPro"/>
</dbReference>
<dbReference type="AlphaFoldDB" id="A0A8J2JVL1"/>
<dbReference type="GO" id="GO:0006082">
    <property type="term" value="P:organic acid metabolic process"/>
    <property type="evidence" value="ECO:0007669"/>
    <property type="project" value="TreeGrafter"/>
</dbReference>
<dbReference type="InterPro" id="IPR001128">
    <property type="entry name" value="Cyt_P450"/>
</dbReference>
<evidence type="ECO:0000256" key="7">
    <source>
        <dbReference type="SAM" id="Phobius"/>
    </source>
</evidence>
<name>A0A8J2JVL1_9HEXA</name>
<dbReference type="InterPro" id="IPR050182">
    <property type="entry name" value="Cytochrome_P450_fam2"/>
</dbReference>
<comment type="cofactor">
    <cofactor evidence="1">
        <name>heme</name>
        <dbReference type="ChEBI" id="CHEBI:30413"/>
    </cofactor>
</comment>
<feature type="transmembrane region" description="Helical" evidence="7">
    <location>
        <begin position="6"/>
        <end position="22"/>
    </location>
</feature>
<dbReference type="GO" id="GO:0020037">
    <property type="term" value="F:heme binding"/>
    <property type="evidence" value="ECO:0007669"/>
    <property type="project" value="InterPro"/>
</dbReference>
<keyword evidence="4" id="KW-0479">Metal-binding</keyword>
<organism evidence="8 9">
    <name type="scientific">Allacma fusca</name>
    <dbReference type="NCBI Taxonomy" id="39272"/>
    <lineage>
        <taxon>Eukaryota</taxon>
        <taxon>Metazoa</taxon>
        <taxon>Ecdysozoa</taxon>
        <taxon>Arthropoda</taxon>
        <taxon>Hexapoda</taxon>
        <taxon>Collembola</taxon>
        <taxon>Symphypleona</taxon>
        <taxon>Sminthuridae</taxon>
        <taxon>Allacma</taxon>
    </lineage>
</organism>
<comment type="similarity">
    <text evidence="2">Belongs to the cytochrome P450 family.</text>
</comment>